<feature type="compositionally biased region" description="Gly residues" evidence="7">
    <location>
        <begin position="381"/>
        <end position="400"/>
    </location>
</feature>
<dbReference type="GO" id="GO:0003676">
    <property type="term" value="F:nucleic acid binding"/>
    <property type="evidence" value="ECO:0007669"/>
    <property type="project" value="InterPro"/>
</dbReference>
<dbReference type="EMBL" id="QCYH01000010">
    <property type="protein sequence ID" value="PVA09225.1"/>
    <property type="molecule type" value="Genomic_DNA"/>
</dbReference>
<feature type="short sequence motif" description="Q motif" evidence="6">
    <location>
        <begin position="1"/>
        <end position="24"/>
    </location>
</feature>
<evidence type="ECO:0000256" key="7">
    <source>
        <dbReference type="SAM" id="MobiDB-lite"/>
    </source>
</evidence>
<gene>
    <name evidence="11" type="ORF">DC366_15100</name>
</gene>
<accession>A0A2T7G484</accession>
<organism evidence="11 12">
    <name type="scientific">Pelagivirga sediminicola</name>
    <dbReference type="NCBI Taxonomy" id="2170575"/>
    <lineage>
        <taxon>Bacteria</taxon>
        <taxon>Pseudomonadati</taxon>
        <taxon>Pseudomonadota</taxon>
        <taxon>Alphaproteobacteria</taxon>
        <taxon>Rhodobacterales</taxon>
        <taxon>Paracoccaceae</taxon>
        <taxon>Pelagivirga</taxon>
    </lineage>
</organism>
<evidence type="ECO:0000256" key="2">
    <source>
        <dbReference type="ARBA" id="ARBA00022801"/>
    </source>
</evidence>
<evidence type="ECO:0000259" key="9">
    <source>
        <dbReference type="PROSITE" id="PS51194"/>
    </source>
</evidence>
<dbReference type="SMART" id="SM00490">
    <property type="entry name" value="HELICc"/>
    <property type="match status" value="1"/>
</dbReference>
<evidence type="ECO:0000259" key="10">
    <source>
        <dbReference type="PROSITE" id="PS51195"/>
    </source>
</evidence>
<dbReference type="GO" id="GO:0016787">
    <property type="term" value="F:hydrolase activity"/>
    <property type="evidence" value="ECO:0007669"/>
    <property type="project" value="UniProtKB-KW"/>
</dbReference>
<dbReference type="InterPro" id="IPR027417">
    <property type="entry name" value="P-loop_NTPase"/>
</dbReference>
<comment type="caution">
    <text evidence="11">The sequence shown here is derived from an EMBL/GenBank/DDBJ whole genome shotgun (WGS) entry which is preliminary data.</text>
</comment>
<dbReference type="PROSITE" id="PS51192">
    <property type="entry name" value="HELICASE_ATP_BIND_1"/>
    <property type="match status" value="1"/>
</dbReference>
<keyword evidence="3 11" id="KW-0347">Helicase</keyword>
<evidence type="ECO:0000313" key="11">
    <source>
        <dbReference type="EMBL" id="PVA09225.1"/>
    </source>
</evidence>
<dbReference type="Proteomes" id="UP000244446">
    <property type="component" value="Unassembled WGS sequence"/>
</dbReference>
<dbReference type="Pfam" id="PF00270">
    <property type="entry name" value="DEAD"/>
    <property type="match status" value="1"/>
</dbReference>
<dbReference type="PANTHER" id="PTHR47959">
    <property type="entry name" value="ATP-DEPENDENT RNA HELICASE RHLE-RELATED"/>
    <property type="match status" value="1"/>
</dbReference>
<name>A0A2T7G484_9RHOB</name>
<dbReference type="AlphaFoldDB" id="A0A2T7G484"/>
<dbReference type="GO" id="GO:0005829">
    <property type="term" value="C:cytosol"/>
    <property type="evidence" value="ECO:0007669"/>
    <property type="project" value="TreeGrafter"/>
</dbReference>
<dbReference type="CDD" id="cd18787">
    <property type="entry name" value="SF2_C_DEAD"/>
    <property type="match status" value="1"/>
</dbReference>
<evidence type="ECO:0000259" key="8">
    <source>
        <dbReference type="PROSITE" id="PS51192"/>
    </source>
</evidence>
<feature type="domain" description="DEAD-box RNA helicase Q" evidence="10">
    <location>
        <begin position="1"/>
        <end position="24"/>
    </location>
</feature>
<sequence>MGLPAVLVRKLGQMGITDPTPIQSHAIPHALNGHDVMGLAQTGTGKTAAFGLPLIAEMMEADDRPLPKAATSLILAPTRELANQIRDTLLPLVKDTPMKINVVVGGASIGPQIKRLEKGTHILVATPGRLLDLIDRRALRLDATRFLVLDEADQMLDMGFIHALRKIAALLAKERQTMLFSATMPKQMEEIAGSYLVNPKRVQVSPPGKAADKVSQAVHFIAKAEKPNLLIELLGAHKGELALVFGRTKHGSDKLARKLESAGFKVAAIHGNKSQGQRERALKAFRDGEVKVLVATDVAARGLDIPDVKHVYNFDLPNVPENYIHRIGRTARAGKDGAAIAFCAPDEMGELKDIQKVMGLSIPIASGRAWEELPDPKAKSNGGGGRGRGRPGGPGGGASAGKGPRRRRGGGGGAGRGKAA</sequence>
<dbReference type="GO" id="GO:0003724">
    <property type="term" value="F:RNA helicase activity"/>
    <property type="evidence" value="ECO:0007669"/>
    <property type="project" value="InterPro"/>
</dbReference>
<dbReference type="CDD" id="cd00268">
    <property type="entry name" value="DEADc"/>
    <property type="match status" value="1"/>
</dbReference>
<comment type="similarity">
    <text evidence="5">Belongs to the DEAD box helicase family.</text>
</comment>
<keyword evidence="4" id="KW-0067">ATP-binding</keyword>
<evidence type="ECO:0000256" key="3">
    <source>
        <dbReference type="ARBA" id="ARBA00022806"/>
    </source>
</evidence>
<evidence type="ECO:0000256" key="4">
    <source>
        <dbReference type="ARBA" id="ARBA00022840"/>
    </source>
</evidence>
<dbReference type="Pfam" id="PF00271">
    <property type="entry name" value="Helicase_C"/>
    <property type="match status" value="1"/>
</dbReference>
<feature type="region of interest" description="Disordered" evidence="7">
    <location>
        <begin position="371"/>
        <end position="420"/>
    </location>
</feature>
<proteinExistence type="inferred from homology"/>
<dbReference type="InterPro" id="IPR050079">
    <property type="entry name" value="DEAD_box_RNA_helicase"/>
</dbReference>
<dbReference type="GO" id="GO:0005524">
    <property type="term" value="F:ATP binding"/>
    <property type="evidence" value="ECO:0007669"/>
    <property type="project" value="UniProtKB-KW"/>
</dbReference>
<dbReference type="PROSITE" id="PS51195">
    <property type="entry name" value="Q_MOTIF"/>
    <property type="match status" value="1"/>
</dbReference>
<feature type="compositionally biased region" description="Gly residues" evidence="7">
    <location>
        <begin position="410"/>
        <end position="420"/>
    </location>
</feature>
<dbReference type="InterPro" id="IPR011545">
    <property type="entry name" value="DEAD/DEAH_box_helicase_dom"/>
</dbReference>
<dbReference type="PROSITE" id="PS51194">
    <property type="entry name" value="HELICASE_CTER"/>
    <property type="match status" value="1"/>
</dbReference>
<evidence type="ECO:0000256" key="1">
    <source>
        <dbReference type="ARBA" id="ARBA00022741"/>
    </source>
</evidence>
<reference evidence="11 12" key="1">
    <citation type="submission" date="2018-04" db="EMBL/GenBank/DDBJ databases">
        <title>Pelagivirga bohaiensis gen. nov., sp. nov., a bacterium isolated from the Bohai Sea.</title>
        <authorList>
            <person name="Ji X."/>
        </authorList>
    </citation>
    <scope>NUCLEOTIDE SEQUENCE [LARGE SCALE GENOMIC DNA]</scope>
    <source>
        <strain evidence="11 12">BH-SD19</strain>
    </source>
</reference>
<dbReference type="InterPro" id="IPR001650">
    <property type="entry name" value="Helicase_C-like"/>
</dbReference>
<keyword evidence="2" id="KW-0378">Hydrolase</keyword>
<dbReference type="InterPro" id="IPR044742">
    <property type="entry name" value="DEAD/DEAH_RhlB"/>
</dbReference>
<feature type="domain" description="Helicase C-terminal" evidence="9">
    <location>
        <begin position="225"/>
        <end position="381"/>
    </location>
</feature>
<keyword evidence="1" id="KW-0547">Nucleotide-binding</keyword>
<dbReference type="SMART" id="SM00487">
    <property type="entry name" value="DEXDc"/>
    <property type="match status" value="1"/>
</dbReference>
<protein>
    <submittedName>
        <fullName evidence="11">DEAD/DEAH box helicase</fullName>
    </submittedName>
</protein>
<evidence type="ECO:0000256" key="5">
    <source>
        <dbReference type="ARBA" id="ARBA00038437"/>
    </source>
</evidence>
<evidence type="ECO:0000313" key="12">
    <source>
        <dbReference type="Proteomes" id="UP000244446"/>
    </source>
</evidence>
<dbReference type="SUPFAM" id="SSF52540">
    <property type="entry name" value="P-loop containing nucleoside triphosphate hydrolases"/>
    <property type="match status" value="1"/>
</dbReference>
<evidence type="ECO:0000256" key="6">
    <source>
        <dbReference type="PROSITE-ProRule" id="PRU00552"/>
    </source>
</evidence>
<dbReference type="InterPro" id="IPR014001">
    <property type="entry name" value="Helicase_ATP-bd"/>
</dbReference>
<keyword evidence="12" id="KW-1185">Reference proteome</keyword>
<dbReference type="Gene3D" id="3.40.50.300">
    <property type="entry name" value="P-loop containing nucleotide triphosphate hydrolases"/>
    <property type="match status" value="2"/>
</dbReference>
<feature type="domain" description="Helicase ATP-binding" evidence="8">
    <location>
        <begin position="27"/>
        <end position="202"/>
    </location>
</feature>
<dbReference type="InterPro" id="IPR014014">
    <property type="entry name" value="RNA_helicase_DEAD_Q_motif"/>
</dbReference>
<dbReference type="PANTHER" id="PTHR47959:SF13">
    <property type="entry name" value="ATP-DEPENDENT RNA HELICASE RHLE"/>
    <property type="match status" value="1"/>
</dbReference>
<dbReference type="OrthoDB" id="9805696at2"/>